<keyword evidence="3 6" id="KW-0812">Transmembrane</keyword>
<dbReference type="PANTHER" id="PTHR13180">
    <property type="entry name" value="SMALL MEMBRANE PROTEIN-RELATED"/>
    <property type="match status" value="1"/>
</dbReference>
<evidence type="ECO:0000313" key="8">
    <source>
        <dbReference type="Proteomes" id="UP000193944"/>
    </source>
</evidence>
<evidence type="ECO:0000256" key="4">
    <source>
        <dbReference type="ARBA" id="ARBA00022989"/>
    </source>
</evidence>
<dbReference type="InterPro" id="IPR007919">
    <property type="entry name" value="UPF0220"/>
</dbReference>
<accession>A0A1Y1V9U9</accession>
<feature type="transmembrane region" description="Helical" evidence="6">
    <location>
        <begin position="103"/>
        <end position="123"/>
    </location>
</feature>
<protein>
    <submittedName>
        <fullName evidence="7">Uncharacterized protein</fullName>
    </submittedName>
</protein>
<proteinExistence type="inferred from homology"/>
<feature type="non-terminal residue" evidence="7">
    <location>
        <position position="1"/>
    </location>
</feature>
<comment type="similarity">
    <text evidence="2">Belongs to the UPF0220 family.</text>
</comment>
<sequence length="133" mass="14882">FGAGWWLLIDIIVYFNNVGKPKDKEPDSAISFLTFVPGIIGTIGFFLVNFLSRNSLTFNEETGITPAKSIYIIIAFAVTFTGLISGFWILFSEYTGKSYGKYGVFMVMQSLCIFLSTFVFRFGRPVTTESSSF</sequence>
<dbReference type="STRING" id="1754192.A0A1Y1V9U9"/>
<dbReference type="AlphaFoldDB" id="A0A1Y1V9U9"/>
<evidence type="ECO:0000256" key="1">
    <source>
        <dbReference type="ARBA" id="ARBA00004141"/>
    </source>
</evidence>
<feature type="transmembrane region" description="Helical" evidence="6">
    <location>
        <begin position="29"/>
        <end position="50"/>
    </location>
</feature>
<organism evidence="7 8">
    <name type="scientific">Anaeromyces robustus</name>
    <dbReference type="NCBI Taxonomy" id="1754192"/>
    <lineage>
        <taxon>Eukaryota</taxon>
        <taxon>Fungi</taxon>
        <taxon>Fungi incertae sedis</taxon>
        <taxon>Chytridiomycota</taxon>
        <taxon>Chytridiomycota incertae sedis</taxon>
        <taxon>Neocallimastigomycetes</taxon>
        <taxon>Neocallimastigales</taxon>
        <taxon>Neocallimastigaceae</taxon>
        <taxon>Anaeromyces</taxon>
    </lineage>
</organism>
<evidence type="ECO:0000256" key="6">
    <source>
        <dbReference type="SAM" id="Phobius"/>
    </source>
</evidence>
<evidence type="ECO:0000256" key="3">
    <source>
        <dbReference type="ARBA" id="ARBA00022692"/>
    </source>
</evidence>
<evidence type="ECO:0000313" key="7">
    <source>
        <dbReference type="EMBL" id="ORX50614.1"/>
    </source>
</evidence>
<comment type="caution">
    <text evidence="7">The sequence shown here is derived from an EMBL/GenBank/DDBJ whole genome shotgun (WGS) entry which is preliminary data.</text>
</comment>
<keyword evidence="4 6" id="KW-1133">Transmembrane helix</keyword>
<dbReference type="Pfam" id="PF05255">
    <property type="entry name" value="UPF0220"/>
    <property type="match status" value="1"/>
</dbReference>
<dbReference type="Proteomes" id="UP000193944">
    <property type="component" value="Unassembled WGS sequence"/>
</dbReference>
<name>A0A1Y1V9U9_9FUNG</name>
<gene>
    <name evidence="7" type="ORF">BCR32DRAFT_251829</name>
</gene>
<keyword evidence="8" id="KW-1185">Reference proteome</keyword>
<feature type="transmembrane region" description="Helical" evidence="6">
    <location>
        <begin position="70"/>
        <end position="91"/>
    </location>
</feature>
<evidence type="ECO:0000256" key="2">
    <source>
        <dbReference type="ARBA" id="ARBA00005335"/>
    </source>
</evidence>
<reference evidence="7 8" key="1">
    <citation type="submission" date="2016-08" db="EMBL/GenBank/DDBJ databases">
        <title>A Parts List for Fungal Cellulosomes Revealed by Comparative Genomics.</title>
        <authorList>
            <consortium name="DOE Joint Genome Institute"/>
            <person name="Haitjema C.H."/>
            <person name="Gilmore S.P."/>
            <person name="Henske J.K."/>
            <person name="Solomon K.V."/>
            <person name="De Groot R."/>
            <person name="Kuo A."/>
            <person name="Mondo S.J."/>
            <person name="Salamov A.A."/>
            <person name="Labutti K."/>
            <person name="Zhao Z."/>
            <person name="Chiniquy J."/>
            <person name="Barry K."/>
            <person name="Brewer H.M."/>
            <person name="Purvine S.O."/>
            <person name="Wright A.T."/>
            <person name="Boxma B."/>
            <person name="Van Alen T."/>
            <person name="Hackstein J.H."/>
            <person name="Baker S.E."/>
            <person name="Grigoriev I.V."/>
            <person name="O'Malley M.A."/>
        </authorList>
    </citation>
    <scope>NUCLEOTIDE SEQUENCE [LARGE SCALE GENOMIC DNA]</scope>
    <source>
        <strain evidence="7 8">S4</strain>
    </source>
</reference>
<comment type="subcellular location">
    <subcellularLocation>
        <location evidence="1">Membrane</location>
        <topology evidence="1">Multi-pass membrane protein</topology>
    </subcellularLocation>
</comment>
<dbReference type="OrthoDB" id="268928at2759"/>
<evidence type="ECO:0000256" key="5">
    <source>
        <dbReference type="ARBA" id="ARBA00023136"/>
    </source>
</evidence>
<dbReference type="GO" id="GO:0016020">
    <property type="term" value="C:membrane"/>
    <property type="evidence" value="ECO:0007669"/>
    <property type="project" value="UniProtKB-SubCell"/>
</dbReference>
<dbReference type="EMBL" id="MCFG01000736">
    <property type="protein sequence ID" value="ORX50614.1"/>
    <property type="molecule type" value="Genomic_DNA"/>
</dbReference>
<reference evidence="7 8" key="2">
    <citation type="submission" date="2016-08" db="EMBL/GenBank/DDBJ databases">
        <title>Pervasive Adenine N6-methylation of Active Genes in Fungi.</title>
        <authorList>
            <consortium name="DOE Joint Genome Institute"/>
            <person name="Mondo S.J."/>
            <person name="Dannebaum R.O."/>
            <person name="Kuo R.C."/>
            <person name="Labutti K."/>
            <person name="Haridas S."/>
            <person name="Kuo A."/>
            <person name="Salamov A."/>
            <person name="Ahrendt S.R."/>
            <person name="Lipzen A."/>
            <person name="Sullivan W."/>
            <person name="Andreopoulos W.B."/>
            <person name="Clum A."/>
            <person name="Lindquist E."/>
            <person name="Daum C."/>
            <person name="Ramamoorthy G.K."/>
            <person name="Gryganskyi A."/>
            <person name="Culley D."/>
            <person name="Magnuson J.K."/>
            <person name="James T.Y."/>
            <person name="O'Malley M.A."/>
            <person name="Stajich J.E."/>
            <person name="Spatafora J.W."/>
            <person name="Visel A."/>
            <person name="Grigoriev I.V."/>
        </authorList>
    </citation>
    <scope>NUCLEOTIDE SEQUENCE [LARGE SCALE GENOMIC DNA]</scope>
    <source>
        <strain evidence="7 8">S4</strain>
    </source>
</reference>
<keyword evidence="5 6" id="KW-0472">Membrane</keyword>